<dbReference type="Proteomes" id="UP000027265">
    <property type="component" value="Unassembled WGS sequence"/>
</dbReference>
<accession>A0A067PEC5</accession>
<sequence>MSHTSLPPELRLEETALSLGDASLKTRVIVVGIGGATCSGKTTLAKHLRRILPNSIIIHQDDFAPPQELIPMHPVYNVQDWDDPVGAIDWQRLVAFLKYVRQTGNIPGDHRSHDHLNEQKEVPIGDGLAKNWREHFEKAMIEREKRGAEEGERIIWGLLDGFLLYWDPDVISQLDVRIFLRVPHDVLKQRREERHGYHTAEGALWRDPPDYFHQVVYPAYVTAHADSFENGDVERGKPTGKVEGLIVLEPLKAEKGMESIVDSCCEVLNGLFQ</sequence>
<dbReference type="Gene3D" id="3.40.50.300">
    <property type="entry name" value="P-loop containing nucleotide triphosphate hydrolases"/>
    <property type="match status" value="1"/>
</dbReference>
<evidence type="ECO:0008006" key="3">
    <source>
        <dbReference type="Google" id="ProtNLM"/>
    </source>
</evidence>
<name>A0A067PEC5_9AGAM</name>
<proteinExistence type="predicted"/>
<dbReference type="HOGENOM" id="CLU_058668_1_1_1"/>
<dbReference type="AlphaFoldDB" id="A0A067PEC5"/>
<evidence type="ECO:0000313" key="2">
    <source>
        <dbReference type="Proteomes" id="UP000027265"/>
    </source>
</evidence>
<organism evidence="1 2">
    <name type="scientific">Jaapia argillacea MUCL 33604</name>
    <dbReference type="NCBI Taxonomy" id="933084"/>
    <lineage>
        <taxon>Eukaryota</taxon>
        <taxon>Fungi</taxon>
        <taxon>Dikarya</taxon>
        <taxon>Basidiomycota</taxon>
        <taxon>Agaricomycotina</taxon>
        <taxon>Agaricomycetes</taxon>
        <taxon>Agaricomycetidae</taxon>
        <taxon>Jaapiales</taxon>
        <taxon>Jaapiaceae</taxon>
        <taxon>Jaapia</taxon>
    </lineage>
</organism>
<dbReference type="FunCoup" id="A0A067PEC5">
    <property type="interactions" value="248"/>
</dbReference>
<reference evidence="2" key="1">
    <citation type="journal article" date="2014" name="Proc. Natl. Acad. Sci. U.S.A.">
        <title>Extensive sampling of basidiomycete genomes demonstrates inadequacy of the white-rot/brown-rot paradigm for wood decay fungi.</title>
        <authorList>
            <person name="Riley R."/>
            <person name="Salamov A.A."/>
            <person name="Brown D.W."/>
            <person name="Nagy L.G."/>
            <person name="Floudas D."/>
            <person name="Held B.W."/>
            <person name="Levasseur A."/>
            <person name="Lombard V."/>
            <person name="Morin E."/>
            <person name="Otillar R."/>
            <person name="Lindquist E.A."/>
            <person name="Sun H."/>
            <person name="LaButti K.M."/>
            <person name="Schmutz J."/>
            <person name="Jabbour D."/>
            <person name="Luo H."/>
            <person name="Baker S.E."/>
            <person name="Pisabarro A.G."/>
            <person name="Walton J.D."/>
            <person name="Blanchette R.A."/>
            <person name="Henrissat B."/>
            <person name="Martin F."/>
            <person name="Cullen D."/>
            <person name="Hibbett D.S."/>
            <person name="Grigoriev I.V."/>
        </authorList>
    </citation>
    <scope>NUCLEOTIDE SEQUENCE [LARGE SCALE GENOMIC DNA]</scope>
    <source>
        <strain evidence="2">MUCL 33604</strain>
    </source>
</reference>
<dbReference type="PANTHER" id="PTHR10285">
    <property type="entry name" value="URIDINE KINASE"/>
    <property type="match status" value="1"/>
</dbReference>
<keyword evidence="2" id="KW-1185">Reference proteome</keyword>
<dbReference type="CDD" id="cd02024">
    <property type="entry name" value="NRK1"/>
    <property type="match status" value="1"/>
</dbReference>
<dbReference type="FunFam" id="3.40.50.300:FF:002582">
    <property type="entry name" value="Nicotinamide riboside kinase, variant"/>
    <property type="match status" value="1"/>
</dbReference>
<dbReference type="SUPFAM" id="SSF52540">
    <property type="entry name" value="P-loop containing nucleoside triphosphate hydrolases"/>
    <property type="match status" value="1"/>
</dbReference>
<gene>
    <name evidence="1" type="ORF">JAAARDRAFT_42925</name>
</gene>
<dbReference type="InParanoid" id="A0A067PEC5"/>
<dbReference type="OrthoDB" id="10041966at2759"/>
<evidence type="ECO:0000313" key="1">
    <source>
        <dbReference type="EMBL" id="KDQ49362.1"/>
    </source>
</evidence>
<protein>
    <recommendedName>
        <fullName evidence="3">Phosphoribulokinase/uridine kinase domain-containing protein</fullName>
    </recommendedName>
</protein>
<dbReference type="STRING" id="933084.A0A067PEC5"/>
<dbReference type="EMBL" id="KL197787">
    <property type="protein sequence ID" value="KDQ49362.1"/>
    <property type="molecule type" value="Genomic_DNA"/>
</dbReference>
<dbReference type="InterPro" id="IPR027417">
    <property type="entry name" value="P-loop_NTPase"/>
</dbReference>